<organism evidence="1 2">
    <name type="scientific">Burkholderia multivorans</name>
    <dbReference type="NCBI Taxonomy" id="87883"/>
    <lineage>
        <taxon>Bacteria</taxon>
        <taxon>Pseudomonadati</taxon>
        <taxon>Pseudomonadota</taxon>
        <taxon>Betaproteobacteria</taxon>
        <taxon>Burkholderiales</taxon>
        <taxon>Burkholderiaceae</taxon>
        <taxon>Burkholderia</taxon>
        <taxon>Burkholderia cepacia complex</taxon>
    </lineage>
</organism>
<gene>
    <name evidence="1" type="ORF">C6Q15_11480</name>
</gene>
<dbReference type="EMBL" id="PVGH01000051">
    <property type="protein sequence ID" value="PRF61598.1"/>
    <property type="molecule type" value="Genomic_DNA"/>
</dbReference>
<accession>A0A2S9MA00</accession>
<sequence>MMECARARGWSPTWKQLPDWTREGQEAFGFAVTVDGMGVPLVAWMRRTVAVKRSPKGPECDPRQMSLF</sequence>
<proteinExistence type="predicted"/>
<dbReference type="AlphaFoldDB" id="A0A2S9MA00"/>
<name>A0A2S9MA00_9BURK</name>
<protein>
    <submittedName>
        <fullName evidence="1">Uncharacterized protein</fullName>
    </submittedName>
</protein>
<evidence type="ECO:0000313" key="2">
    <source>
        <dbReference type="Proteomes" id="UP000238982"/>
    </source>
</evidence>
<dbReference type="Proteomes" id="UP000238982">
    <property type="component" value="Unassembled WGS sequence"/>
</dbReference>
<reference evidence="1 2" key="1">
    <citation type="submission" date="2018-03" db="EMBL/GenBank/DDBJ databases">
        <authorList>
            <person name="Keele B.F."/>
        </authorList>
    </citation>
    <scope>NUCLEOTIDE SEQUENCE [LARGE SCALE GENOMIC DNA]</scope>
    <source>
        <strain evidence="1 2">AU19729</strain>
    </source>
</reference>
<comment type="caution">
    <text evidence="1">The sequence shown here is derived from an EMBL/GenBank/DDBJ whole genome shotgun (WGS) entry which is preliminary data.</text>
</comment>
<evidence type="ECO:0000313" key="1">
    <source>
        <dbReference type="EMBL" id="PRF61598.1"/>
    </source>
</evidence>